<evidence type="ECO:0000313" key="13">
    <source>
        <dbReference type="EMBL" id="QNN61231.1"/>
    </source>
</evidence>
<evidence type="ECO:0000313" key="14">
    <source>
        <dbReference type="Proteomes" id="UP000515928"/>
    </source>
</evidence>
<evidence type="ECO:0000256" key="4">
    <source>
        <dbReference type="ARBA" id="ARBA00022490"/>
    </source>
</evidence>
<comment type="similarity">
    <text evidence="2">Belongs to the SUA5 family.</text>
</comment>
<comment type="subcellular location">
    <subcellularLocation>
        <location evidence="1">Cytoplasm</location>
    </subcellularLocation>
</comment>
<evidence type="ECO:0000256" key="3">
    <source>
        <dbReference type="ARBA" id="ARBA00012584"/>
    </source>
</evidence>
<dbReference type="GO" id="GO:0006450">
    <property type="term" value="P:regulation of translational fidelity"/>
    <property type="evidence" value="ECO:0007669"/>
    <property type="project" value="TreeGrafter"/>
</dbReference>
<evidence type="ECO:0000256" key="7">
    <source>
        <dbReference type="ARBA" id="ARBA00022695"/>
    </source>
</evidence>
<evidence type="ECO:0000256" key="2">
    <source>
        <dbReference type="ARBA" id="ARBA00007663"/>
    </source>
</evidence>
<sequence length="202" mass="22199">METKVYTKSEIEEIASVIADGGLVAIATDTVYGLAASSKEPENYTKLKEAKERPETKPFPLMVSSLDQIESIAQITDREKHLIETFMPGAVTFIFNRKEGVFDFLGDQKTIGIRMADDPWVQSLINKVGNPVWLPSANRSGLDTALNSDMVLEQLSGRIEGVVEGVCTGGQSSSVFDLTQEKIVCLREGIIKLETVMKEDVI</sequence>
<evidence type="ECO:0000256" key="6">
    <source>
        <dbReference type="ARBA" id="ARBA00022694"/>
    </source>
</evidence>
<dbReference type="RefSeq" id="WP_187534433.1">
    <property type="nucleotide sequence ID" value="NZ_CBCSHU010000001.1"/>
</dbReference>
<dbReference type="GO" id="GO:0005737">
    <property type="term" value="C:cytoplasm"/>
    <property type="evidence" value="ECO:0007669"/>
    <property type="project" value="UniProtKB-SubCell"/>
</dbReference>
<gene>
    <name evidence="13" type="ORF">H9L01_02365</name>
</gene>
<dbReference type="GO" id="GO:0008033">
    <property type="term" value="P:tRNA processing"/>
    <property type="evidence" value="ECO:0007669"/>
    <property type="project" value="UniProtKB-KW"/>
</dbReference>
<dbReference type="PROSITE" id="PS51163">
    <property type="entry name" value="YRDC"/>
    <property type="match status" value="1"/>
</dbReference>
<dbReference type="PANTHER" id="PTHR17490">
    <property type="entry name" value="SUA5"/>
    <property type="match status" value="1"/>
</dbReference>
<keyword evidence="8" id="KW-0547">Nucleotide-binding</keyword>
<evidence type="ECO:0000256" key="9">
    <source>
        <dbReference type="ARBA" id="ARBA00022840"/>
    </source>
</evidence>
<dbReference type="GO" id="GO:0061710">
    <property type="term" value="F:L-threonylcarbamoyladenylate synthase"/>
    <property type="evidence" value="ECO:0007669"/>
    <property type="project" value="UniProtKB-EC"/>
</dbReference>
<dbReference type="Gene3D" id="3.90.870.10">
    <property type="entry name" value="DHBP synthase"/>
    <property type="match status" value="1"/>
</dbReference>
<dbReference type="InterPro" id="IPR006070">
    <property type="entry name" value="Sua5-like_dom"/>
</dbReference>
<dbReference type="KEGG" id="eio:H9L01_02365"/>
<name>A0A7G9S056_9FIRM</name>
<proteinExistence type="inferred from homology"/>
<dbReference type="EMBL" id="CP060715">
    <property type="protein sequence ID" value="QNN61231.1"/>
    <property type="molecule type" value="Genomic_DNA"/>
</dbReference>
<keyword evidence="6" id="KW-0819">tRNA processing</keyword>
<evidence type="ECO:0000256" key="8">
    <source>
        <dbReference type="ARBA" id="ARBA00022741"/>
    </source>
</evidence>
<dbReference type="EC" id="2.7.7.87" evidence="3"/>
<dbReference type="GO" id="GO:0000049">
    <property type="term" value="F:tRNA binding"/>
    <property type="evidence" value="ECO:0007669"/>
    <property type="project" value="TreeGrafter"/>
</dbReference>
<protein>
    <recommendedName>
        <fullName evidence="10">L-threonylcarbamoyladenylate synthase</fullName>
        <ecNumber evidence="3">2.7.7.87</ecNumber>
    </recommendedName>
    <alternativeName>
        <fullName evidence="10">L-threonylcarbamoyladenylate synthase</fullName>
    </alternativeName>
</protein>
<dbReference type="PANTHER" id="PTHR17490:SF16">
    <property type="entry name" value="THREONYLCARBAMOYL-AMP SYNTHASE"/>
    <property type="match status" value="1"/>
</dbReference>
<keyword evidence="5" id="KW-0808">Transferase</keyword>
<comment type="catalytic activity">
    <reaction evidence="11">
        <text>L-threonine + hydrogencarbonate + ATP = L-threonylcarbamoyladenylate + diphosphate + H2O</text>
        <dbReference type="Rhea" id="RHEA:36407"/>
        <dbReference type="ChEBI" id="CHEBI:15377"/>
        <dbReference type="ChEBI" id="CHEBI:17544"/>
        <dbReference type="ChEBI" id="CHEBI:30616"/>
        <dbReference type="ChEBI" id="CHEBI:33019"/>
        <dbReference type="ChEBI" id="CHEBI:57926"/>
        <dbReference type="ChEBI" id="CHEBI:73682"/>
        <dbReference type="EC" id="2.7.7.87"/>
    </reaction>
</comment>
<evidence type="ECO:0000256" key="10">
    <source>
        <dbReference type="ARBA" id="ARBA00029774"/>
    </source>
</evidence>
<organism evidence="13 14">
    <name type="scientific">Erysipelothrix inopinata</name>
    <dbReference type="NCBI Taxonomy" id="225084"/>
    <lineage>
        <taxon>Bacteria</taxon>
        <taxon>Bacillati</taxon>
        <taxon>Bacillota</taxon>
        <taxon>Erysipelotrichia</taxon>
        <taxon>Erysipelotrichales</taxon>
        <taxon>Erysipelotrichaceae</taxon>
        <taxon>Erysipelothrix</taxon>
    </lineage>
</organism>
<dbReference type="InterPro" id="IPR017945">
    <property type="entry name" value="DHBP_synth_RibB-like_a/b_dom"/>
</dbReference>
<keyword evidence="7" id="KW-0548">Nucleotidyltransferase</keyword>
<dbReference type="AlphaFoldDB" id="A0A7G9S056"/>
<dbReference type="SUPFAM" id="SSF55821">
    <property type="entry name" value="YrdC/RibB"/>
    <property type="match status" value="1"/>
</dbReference>
<evidence type="ECO:0000256" key="11">
    <source>
        <dbReference type="ARBA" id="ARBA00048366"/>
    </source>
</evidence>
<dbReference type="NCBIfam" id="TIGR00057">
    <property type="entry name" value="L-threonylcarbamoyladenylate synthase"/>
    <property type="match status" value="1"/>
</dbReference>
<keyword evidence="9" id="KW-0067">ATP-binding</keyword>
<feature type="domain" description="YrdC-like" evidence="12">
    <location>
        <begin position="8"/>
        <end position="191"/>
    </location>
</feature>
<dbReference type="GO" id="GO:0005524">
    <property type="term" value="F:ATP binding"/>
    <property type="evidence" value="ECO:0007669"/>
    <property type="project" value="UniProtKB-KW"/>
</dbReference>
<dbReference type="InterPro" id="IPR050156">
    <property type="entry name" value="TC-AMP_synthase_SUA5"/>
</dbReference>
<evidence type="ECO:0000256" key="1">
    <source>
        <dbReference type="ARBA" id="ARBA00004496"/>
    </source>
</evidence>
<keyword evidence="4" id="KW-0963">Cytoplasm</keyword>
<evidence type="ECO:0000259" key="12">
    <source>
        <dbReference type="PROSITE" id="PS51163"/>
    </source>
</evidence>
<evidence type="ECO:0000256" key="5">
    <source>
        <dbReference type="ARBA" id="ARBA00022679"/>
    </source>
</evidence>
<dbReference type="GO" id="GO:0003725">
    <property type="term" value="F:double-stranded RNA binding"/>
    <property type="evidence" value="ECO:0007669"/>
    <property type="project" value="InterPro"/>
</dbReference>
<dbReference type="Pfam" id="PF01300">
    <property type="entry name" value="Sua5_yciO_yrdC"/>
    <property type="match status" value="1"/>
</dbReference>
<keyword evidence="14" id="KW-1185">Reference proteome</keyword>
<reference evidence="13 14" key="1">
    <citation type="submission" date="2020-08" db="EMBL/GenBank/DDBJ databases">
        <title>Genome sequence of Erysipelothrix inopinata DSM 15511T.</title>
        <authorList>
            <person name="Hyun D.-W."/>
            <person name="Bae J.-W."/>
        </authorList>
    </citation>
    <scope>NUCLEOTIDE SEQUENCE [LARGE SCALE GENOMIC DNA]</scope>
    <source>
        <strain evidence="13 14">DSM 15511</strain>
    </source>
</reference>
<accession>A0A7G9S056</accession>
<dbReference type="Proteomes" id="UP000515928">
    <property type="component" value="Chromosome"/>
</dbReference>